<feature type="region of interest" description="Disordered" evidence="5">
    <location>
        <begin position="320"/>
        <end position="342"/>
    </location>
</feature>
<dbReference type="Proteomes" id="UP000182235">
    <property type="component" value="Unassembled WGS sequence"/>
</dbReference>
<evidence type="ECO:0000256" key="1">
    <source>
        <dbReference type="ARBA" id="ARBA00023015"/>
    </source>
</evidence>
<feature type="domain" description="Zn(2)-C6 fungal-type" evidence="6">
    <location>
        <begin position="10"/>
        <end position="45"/>
    </location>
</feature>
<feature type="region of interest" description="Disordered" evidence="5">
    <location>
        <begin position="86"/>
        <end position="110"/>
    </location>
</feature>
<feature type="non-terminal residue" evidence="7">
    <location>
        <position position="342"/>
    </location>
</feature>
<feature type="compositionally biased region" description="Basic and acidic residues" evidence="5">
    <location>
        <begin position="327"/>
        <end position="342"/>
    </location>
</feature>
<sequence>MAPNNSRRYACDRCRAHKLRCNRDLMASTDSGCLRCSKAKAVCSIGSSVRAGSAVDMGHGYPNELDAVNFTHTGDSGNVLRAHQNQSPAGLDQIRGNPAAEGSNSSDDSQLISIRWPNQSQPNFLETQENFGESIAVDDMLLPDIPPNFEVVGTSYRHDSIFNDFDALRATHFDSHTAYDTGIEQTQGSVHDIPRSQQEDPSQTSSEPNALLHNNNSGTSPTKLTTAGSGAGERLSPIGLKDACFQQLSDLSATLTKNFHRVEVLERACSYLFDSSSKTAVEYLHATLESSVIEDDSIGNMLRGSEQFLQTIQLCKRTALSSLKPPPEADTRGKIAHDDRPE</sequence>
<accession>A0A1J9QEJ4</accession>
<dbReference type="CDD" id="cd00067">
    <property type="entry name" value="GAL4"/>
    <property type="match status" value="1"/>
</dbReference>
<feature type="compositionally biased region" description="Polar residues" evidence="5">
    <location>
        <begin position="199"/>
        <end position="228"/>
    </location>
</feature>
<name>A0A1J9QEJ4_9EURO</name>
<keyword evidence="1" id="KW-0805">Transcription regulation</keyword>
<dbReference type="VEuPathDB" id="FungiDB:AJ78_05269"/>
<dbReference type="InterPro" id="IPR036864">
    <property type="entry name" value="Zn2-C6_fun-type_DNA-bd_sf"/>
</dbReference>
<dbReference type="AlphaFoldDB" id="A0A1J9QEJ4"/>
<dbReference type="InterPro" id="IPR001138">
    <property type="entry name" value="Zn2Cys6_DnaBD"/>
</dbReference>
<keyword evidence="4" id="KW-0539">Nucleus</keyword>
<keyword evidence="3" id="KW-0804">Transcription</keyword>
<comment type="caution">
    <text evidence="7">The sequence shown here is derived from an EMBL/GenBank/DDBJ whole genome shotgun (WGS) entry which is preliminary data.</text>
</comment>
<dbReference type="GO" id="GO:0008270">
    <property type="term" value="F:zinc ion binding"/>
    <property type="evidence" value="ECO:0007669"/>
    <property type="project" value="InterPro"/>
</dbReference>
<dbReference type="GO" id="GO:0000981">
    <property type="term" value="F:DNA-binding transcription factor activity, RNA polymerase II-specific"/>
    <property type="evidence" value="ECO:0007669"/>
    <property type="project" value="InterPro"/>
</dbReference>
<feature type="region of interest" description="Disordered" evidence="5">
    <location>
        <begin position="183"/>
        <end position="231"/>
    </location>
</feature>
<dbReference type="Gene3D" id="4.10.240.10">
    <property type="entry name" value="Zn(2)-C6 fungal-type DNA-binding domain"/>
    <property type="match status" value="1"/>
</dbReference>
<evidence type="ECO:0000313" key="8">
    <source>
        <dbReference type="Proteomes" id="UP000182235"/>
    </source>
</evidence>
<protein>
    <recommendedName>
        <fullName evidence="6">Zn(2)-C6 fungal-type domain-containing protein</fullName>
    </recommendedName>
</protein>
<evidence type="ECO:0000313" key="7">
    <source>
        <dbReference type="EMBL" id="OJD14364.1"/>
    </source>
</evidence>
<evidence type="ECO:0000256" key="2">
    <source>
        <dbReference type="ARBA" id="ARBA00023125"/>
    </source>
</evidence>
<dbReference type="SMART" id="SM00066">
    <property type="entry name" value="GAL4"/>
    <property type="match status" value="1"/>
</dbReference>
<gene>
    <name evidence="7" type="ORF">AJ78_05269</name>
</gene>
<dbReference type="EMBL" id="LGRN01000224">
    <property type="protein sequence ID" value="OJD14364.1"/>
    <property type="molecule type" value="Genomic_DNA"/>
</dbReference>
<dbReference type="PROSITE" id="PS50048">
    <property type="entry name" value="ZN2_CY6_FUNGAL_2"/>
    <property type="match status" value="1"/>
</dbReference>
<proteinExistence type="predicted"/>
<evidence type="ECO:0000256" key="4">
    <source>
        <dbReference type="ARBA" id="ARBA00023242"/>
    </source>
</evidence>
<dbReference type="STRING" id="1447872.A0A1J9QEJ4"/>
<dbReference type="OrthoDB" id="4185944at2759"/>
<organism evidence="7 8">
    <name type="scientific">Emergomyces pasteurianus Ep9510</name>
    <dbReference type="NCBI Taxonomy" id="1447872"/>
    <lineage>
        <taxon>Eukaryota</taxon>
        <taxon>Fungi</taxon>
        <taxon>Dikarya</taxon>
        <taxon>Ascomycota</taxon>
        <taxon>Pezizomycotina</taxon>
        <taxon>Eurotiomycetes</taxon>
        <taxon>Eurotiomycetidae</taxon>
        <taxon>Onygenales</taxon>
        <taxon>Ajellomycetaceae</taxon>
        <taxon>Emergomyces</taxon>
    </lineage>
</organism>
<dbReference type="Pfam" id="PF00172">
    <property type="entry name" value="Zn_clus"/>
    <property type="match status" value="1"/>
</dbReference>
<keyword evidence="2" id="KW-0238">DNA-binding</keyword>
<evidence type="ECO:0000256" key="3">
    <source>
        <dbReference type="ARBA" id="ARBA00023163"/>
    </source>
</evidence>
<evidence type="ECO:0000259" key="6">
    <source>
        <dbReference type="PROSITE" id="PS50048"/>
    </source>
</evidence>
<reference evidence="7 8" key="1">
    <citation type="submission" date="2015-07" db="EMBL/GenBank/DDBJ databases">
        <title>Emmonsia species relationships and genome sequence.</title>
        <authorList>
            <consortium name="The Broad Institute Genomics Platform"/>
            <person name="Cuomo C.A."/>
            <person name="Munoz J.F."/>
            <person name="Imamovic A."/>
            <person name="Priest M.E."/>
            <person name="Young S."/>
            <person name="Clay O.K."/>
            <person name="McEwen J.G."/>
        </authorList>
    </citation>
    <scope>NUCLEOTIDE SEQUENCE [LARGE SCALE GENOMIC DNA]</scope>
    <source>
        <strain evidence="7 8">UAMH 9510</strain>
    </source>
</reference>
<dbReference type="PROSITE" id="PS00463">
    <property type="entry name" value="ZN2_CY6_FUNGAL_1"/>
    <property type="match status" value="1"/>
</dbReference>
<dbReference type="GO" id="GO:0003677">
    <property type="term" value="F:DNA binding"/>
    <property type="evidence" value="ECO:0007669"/>
    <property type="project" value="UniProtKB-KW"/>
</dbReference>
<dbReference type="SUPFAM" id="SSF57701">
    <property type="entry name" value="Zn2/Cys6 DNA-binding domain"/>
    <property type="match status" value="1"/>
</dbReference>
<evidence type="ECO:0000256" key="5">
    <source>
        <dbReference type="SAM" id="MobiDB-lite"/>
    </source>
</evidence>
<keyword evidence="8" id="KW-1185">Reference proteome</keyword>